<dbReference type="GO" id="GO:0005524">
    <property type="term" value="F:ATP binding"/>
    <property type="evidence" value="ECO:0007669"/>
    <property type="project" value="UniProtKB-KW"/>
</dbReference>
<dbReference type="Gene3D" id="3.40.50.620">
    <property type="entry name" value="HUPs"/>
    <property type="match status" value="1"/>
</dbReference>
<dbReference type="PANTHER" id="PTHR12196:SF2">
    <property type="entry name" value="DIPHTHINE--AMMONIA LIGASE"/>
    <property type="match status" value="1"/>
</dbReference>
<evidence type="ECO:0000256" key="5">
    <source>
        <dbReference type="ARBA" id="ARBA00022741"/>
    </source>
</evidence>
<proteinExistence type="predicted"/>
<dbReference type="Pfam" id="PF01902">
    <property type="entry name" value="Diphthami_syn_2"/>
    <property type="match status" value="1"/>
</dbReference>
<dbReference type="EMBL" id="JAGFBS010000006">
    <property type="protein sequence ID" value="KAG6378701.1"/>
    <property type="molecule type" value="Genomic_DNA"/>
</dbReference>
<feature type="region of interest" description="Disordered" evidence="10">
    <location>
        <begin position="478"/>
        <end position="508"/>
    </location>
</feature>
<dbReference type="InterPro" id="IPR035959">
    <property type="entry name" value="RutC-like_sf"/>
</dbReference>
<dbReference type="InterPro" id="IPR014729">
    <property type="entry name" value="Rossmann-like_a/b/a_fold"/>
</dbReference>
<evidence type="ECO:0000256" key="10">
    <source>
        <dbReference type="SAM" id="MobiDB-lite"/>
    </source>
</evidence>
<reference evidence="12" key="1">
    <citation type="submission" date="2021-03" db="EMBL/GenBank/DDBJ databases">
        <title>Evolutionary innovations through gain and loss of genes in the ectomycorrhizal Boletales.</title>
        <authorList>
            <person name="Wu G."/>
            <person name="Miyauchi S."/>
            <person name="Morin E."/>
            <person name="Yang Z.-L."/>
            <person name="Xu J."/>
            <person name="Martin F.M."/>
        </authorList>
    </citation>
    <scope>NUCLEOTIDE SEQUENCE</scope>
    <source>
        <strain evidence="12">BR01</strain>
    </source>
</reference>
<organism evidence="12 13">
    <name type="scientific">Boletus reticuloceps</name>
    <dbReference type="NCBI Taxonomy" id="495285"/>
    <lineage>
        <taxon>Eukaryota</taxon>
        <taxon>Fungi</taxon>
        <taxon>Dikarya</taxon>
        <taxon>Basidiomycota</taxon>
        <taxon>Agaricomycotina</taxon>
        <taxon>Agaricomycetes</taxon>
        <taxon>Agaricomycetidae</taxon>
        <taxon>Boletales</taxon>
        <taxon>Boletineae</taxon>
        <taxon>Boletaceae</taxon>
        <taxon>Boletoideae</taxon>
        <taxon>Boletus</taxon>
    </lineage>
</organism>
<dbReference type="SUPFAM" id="SSF55298">
    <property type="entry name" value="YjgF-like"/>
    <property type="match status" value="2"/>
</dbReference>
<keyword evidence="6" id="KW-0067">ATP-binding</keyword>
<dbReference type="AlphaFoldDB" id="A0A8I2YUP0"/>
<dbReference type="FunFam" id="3.90.1490.10:FF:000001">
    <property type="entry name" value="Diphthine--ammonia ligase"/>
    <property type="match status" value="1"/>
</dbReference>
<feature type="domain" description="Diphthamide synthase" evidence="11">
    <location>
        <begin position="46"/>
        <end position="192"/>
    </location>
</feature>
<feature type="compositionally biased region" description="Basic and acidic residues" evidence="10">
    <location>
        <begin position="496"/>
        <end position="508"/>
    </location>
</feature>
<evidence type="ECO:0000256" key="4">
    <source>
        <dbReference type="ARBA" id="ARBA00022598"/>
    </source>
</evidence>
<dbReference type="EC" id="6.3.1.14" evidence="2"/>
<evidence type="ECO:0000256" key="2">
    <source>
        <dbReference type="ARBA" id="ARBA00012089"/>
    </source>
</evidence>
<name>A0A8I2YUP0_9AGAM</name>
<evidence type="ECO:0000259" key="11">
    <source>
        <dbReference type="Pfam" id="PF01902"/>
    </source>
</evidence>
<dbReference type="Gene3D" id="3.30.1330.40">
    <property type="entry name" value="RutC-like"/>
    <property type="match status" value="2"/>
</dbReference>
<dbReference type="GO" id="GO:0017183">
    <property type="term" value="P:protein histidyl modification to diphthamide"/>
    <property type="evidence" value="ECO:0007669"/>
    <property type="project" value="TreeGrafter"/>
</dbReference>
<evidence type="ECO:0000256" key="7">
    <source>
        <dbReference type="ARBA" id="ARBA00029814"/>
    </source>
</evidence>
<accession>A0A8I2YUP0</accession>
<evidence type="ECO:0000256" key="9">
    <source>
        <dbReference type="ARBA" id="ARBA00048108"/>
    </source>
</evidence>
<evidence type="ECO:0000256" key="3">
    <source>
        <dbReference type="ARBA" id="ARBA00018426"/>
    </source>
</evidence>
<evidence type="ECO:0000256" key="1">
    <source>
        <dbReference type="ARBA" id="ARBA00005156"/>
    </source>
</evidence>
<comment type="catalytic activity">
    <reaction evidence="9">
        <text>diphthine-[translation elongation factor 2] + NH4(+) + ATP = diphthamide-[translation elongation factor 2] + AMP + diphosphate + H(+)</text>
        <dbReference type="Rhea" id="RHEA:19753"/>
        <dbReference type="Rhea" id="RHEA-COMP:10172"/>
        <dbReference type="Rhea" id="RHEA-COMP:10174"/>
        <dbReference type="ChEBI" id="CHEBI:15378"/>
        <dbReference type="ChEBI" id="CHEBI:16692"/>
        <dbReference type="ChEBI" id="CHEBI:28938"/>
        <dbReference type="ChEBI" id="CHEBI:30616"/>
        <dbReference type="ChEBI" id="CHEBI:33019"/>
        <dbReference type="ChEBI" id="CHEBI:82696"/>
        <dbReference type="ChEBI" id="CHEBI:456215"/>
        <dbReference type="EC" id="6.3.1.14"/>
    </reaction>
</comment>
<dbReference type="Proteomes" id="UP000683000">
    <property type="component" value="Unassembled WGS sequence"/>
</dbReference>
<dbReference type="GO" id="GO:0017178">
    <property type="term" value="F:diphthine-ammonia ligase activity"/>
    <property type="evidence" value="ECO:0007669"/>
    <property type="project" value="UniProtKB-EC"/>
</dbReference>
<comment type="pathway">
    <text evidence="1">Protein modification; peptidyl-diphthamide biosynthesis.</text>
</comment>
<evidence type="ECO:0000256" key="6">
    <source>
        <dbReference type="ARBA" id="ARBA00022840"/>
    </source>
</evidence>
<evidence type="ECO:0000256" key="8">
    <source>
        <dbReference type="ARBA" id="ARBA00031552"/>
    </source>
</evidence>
<keyword evidence="5" id="KW-0547">Nucleotide-binding</keyword>
<sequence length="768" mass="82993">MYQTVGQDAIALVAQALDVPLYRRVIQGNPLEQAAEYGLKSAGGGGITGDETEDLYALLRDVLDHHPDIQAVSVGAILSNYQRVRVEHVCRRLSLTPLAYLWQRNQTFLLSEMISSGLNAILIKIAGAGLTPSDLARPLSSMQPKLVSLHQRFGTHPCGEGGEYETFTIDSPLFRCCIDIKATEIVVVDQNDIAPVAYLRIKHALLVKKKAIPAPSLDIFVPPLLEHPFETLRRHVEKSLCGATSDSASEGSSPHPYAPPELGPSVRRIGPWIAVGNVRPPASHPRPLSVVQELTRCFEILQNLLAENSPTHSGHSELLPASATITLLLPDLDGSTFSSANAAYASFFGASPPARACIGVGGVGVGLDCLAWVGDPGRTLYGKMTNGMRGETGTRKALHVQSLSYWAPANIGPYSQAISIPPHTFISGQIGLIPSSLTLPSPSTALSTSSSQSSTMSSTLPLETALVLQHTARIIRAAPNSGLGDGSDGGFNRSDSSSKPDMDDVSRDGNREGGWIQLAMYYLVHVADVDHVRKNVELIDGLIPTLYAVLSSLPRGARIEKQVFVHSGRFVTLDLEEGDESVVDKSPEFTQGKASTLALSMLLTHRHVLFDLSRNENKGDMTVQHSECPGAEIQVHYEISGFPPSSEACAVVFVRDSDLPGPRDVLVAQAVVQMKAIHDFTPFLERTLAAKAFVSHQWSTSGARMSNLCHVFIISANFFLVIPRNTVVVPFFEAMFGTEMPAWTFIPCRYVASRAGSEWDWAVTLMAV</sequence>
<gene>
    <name evidence="12" type="ORF">JVT61DRAFT_12973</name>
</gene>
<dbReference type="Gene3D" id="3.90.1490.10">
    <property type="entry name" value="putative n-type atp pyrophosphatase, domain 2"/>
    <property type="match status" value="1"/>
</dbReference>
<dbReference type="PANTHER" id="PTHR12196">
    <property type="entry name" value="DOMAIN OF UNKNOWN FUNCTION 71 DUF71 -CONTAINING PROTEIN"/>
    <property type="match status" value="1"/>
</dbReference>
<dbReference type="NCBIfam" id="TIGR00290">
    <property type="entry name" value="MJ0570_dom"/>
    <property type="match status" value="1"/>
</dbReference>
<dbReference type="CDD" id="cd01994">
    <property type="entry name" value="AANH_PF0828-like"/>
    <property type="match status" value="1"/>
</dbReference>
<keyword evidence="13" id="KW-1185">Reference proteome</keyword>
<dbReference type="InterPro" id="IPR030662">
    <property type="entry name" value="DPH6/MJ0570"/>
</dbReference>
<evidence type="ECO:0000313" key="13">
    <source>
        <dbReference type="Proteomes" id="UP000683000"/>
    </source>
</evidence>
<protein>
    <recommendedName>
        <fullName evidence="3">Diphthine--ammonia ligase</fullName>
        <ecNumber evidence="2">6.3.1.14</ecNumber>
    </recommendedName>
    <alternativeName>
        <fullName evidence="7">Diphthamide synthase</fullName>
    </alternativeName>
    <alternativeName>
        <fullName evidence="8">Diphthamide synthetase</fullName>
    </alternativeName>
</protein>
<dbReference type="SUPFAM" id="SSF52402">
    <property type="entry name" value="Adenine nucleotide alpha hydrolases-like"/>
    <property type="match status" value="1"/>
</dbReference>
<comment type="caution">
    <text evidence="12">The sequence shown here is derived from an EMBL/GenBank/DDBJ whole genome shotgun (WGS) entry which is preliminary data.</text>
</comment>
<dbReference type="OrthoDB" id="686384at2759"/>
<dbReference type="InterPro" id="IPR002761">
    <property type="entry name" value="Diphthami_syn_dom"/>
</dbReference>
<keyword evidence="4" id="KW-0436">Ligase</keyword>
<evidence type="ECO:0000313" key="12">
    <source>
        <dbReference type="EMBL" id="KAG6378701.1"/>
    </source>
</evidence>